<comment type="caution">
    <text evidence="1">The sequence shown here is derived from an EMBL/GenBank/DDBJ whole genome shotgun (WGS) entry which is preliminary data.</text>
</comment>
<proteinExistence type="predicted"/>
<protein>
    <submittedName>
        <fullName evidence="1">Uncharacterized protein</fullName>
    </submittedName>
</protein>
<reference evidence="1" key="1">
    <citation type="journal article" date="2023" name="G3 (Bethesda)">
        <title>A reference genome for the long-term kleptoplast-retaining sea slug Elysia crispata morphotype clarki.</title>
        <authorList>
            <person name="Eastman K.E."/>
            <person name="Pendleton A.L."/>
            <person name="Shaikh M.A."/>
            <person name="Suttiyut T."/>
            <person name="Ogas R."/>
            <person name="Tomko P."/>
            <person name="Gavelis G."/>
            <person name="Widhalm J.R."/>
            <person name="Wisecaver J.H."/>
        </authorList>
    </citation>
    <scope>NUCLEOTIDE SEQUENCE</scope>
    <source>
        <strain evidence="1">ECLA1</strain>
    </source>
</reference>
<dbReference type="Proteomes" id="UP001283361">
    <property type="component" value="Unassembled WGS sequence"/>
</dbReference>
<organism evidence="1 2">
    <name type="scientific">Elysia crispata</name>
    <name type="common">lettuce slug</name>
    <dbReference type="NCBI Taxonomy" id="231223"/>
    <lineage>
        <taxon>Eukaryota</taxon>
        <taxon>Metazoa</taxon>
        <taxon>Spiralia</taxon>
        <taxon>Lophotrochozoa</taxon>
        <taxon>Mollusca</taxon>
        <taxon>Gastropoda</taxon>
        <taxon>Heterobranchia</taxon>
        <taxon>Euthyneura</taxon>
        <taxon>Panpulmonata</taxon>
        <taxon>Sacoglossa</taxon>
        <taxon>Placobranchoidea</taxon>
        <taxon>Plakobranchidae</taxon>
        <taxon>Elysia</taxon>
    </lineage>
</organism>
<name>A0AAE1DZB7_9GAST</name>
<gene>
    <name evidence="1" type="ORF">RRG08_030235</name>
</gene>
<evidence type="ECO:0000313" key="1">
    <source>
        <dbReference type="EMBL" id="KAK3788534.1"/>
    </source>
</evidence>
<evidence type="ECO:0000313" key="2">
    <source>
        <dbReference type="Proteomes" id="UP001283361"/>
    </source>
</evidence>
<keyword evidence="2" id="KW-1185">Reference proteome</keyword>
<sequence length="71" mass="7694">MIPSSKQGLKTLIHPLFYIMAEFAARVKLSWPTTVLLTLMAPSRKPCISATACIPETDNLAGTDWFTGAVA</sequence>
<accession>A0AAE1DZB7</accession>
<dbReference type="AlphaFoldDB" id="A0AAE1DZB7"/>
<dbReference type="EMBL" id="JAWDGP010001755">
    <property type="protein sequence ID" value="KAK3788534.1"/>
    <property type="molecule type" value="Genomic_DNA"/>
</dbReference>